<dbReference type="Pfam" id="PF03992">
    <property type="entry name" value="ABM"/>
    <property type="match status" value="1"/>
</dbReference>
<dbReference type="RefSeq" id="WP_184057256.1">
    <property type="nucleotide sequence ID" value="NZ_JACIJK010000005.1"/>
</dbReference>
<accession>A0A7W9EW63</accession>
<dbReference type="InterPro" id="IPR007138">
    <property type="entry name" value="ABM_dom"/>
</dbReference>
<comment type="caution">
    <text evidence="2">The sequence shown here is derived from an EMBL/GenBank/DDBJ whole genome shotgun (WGS) entry which is preliminary data.</text>
</comment>
<sequence>MPVKVVAFVTVKPDADDAFLAAAMTCAAASREEAGTLRYDLWREPEGERRVVFNELYVDDAAVKQHMASDHFKAFGKAAGDLWAAPPTIIVTHPIDVA</sequence>
<keyword evidence="2" id="KW-0560">Oxidoreductase</keyword>
<dbReference type="AlphaFoldDB" id="A0A7W9EW63"/>
<name>A0A7W9EW63_9SPHN</name>
<protein>
    <submittedName>
        <fullName evidence="2">Quinol monooxygenase YgiN</fullName>
    </submittedName>
</protein>
<dbReference type="Gene3D" id="3.30.70.100">
    <property type="match status" value="1"/>
</dbReference>
<evidence type="ECO:0000259" key="1">
    <source>
        <dbReference type="PROSITE" id="PS51725"/>
    </source>
</evidence>
<feature type="domain" description="ABM" evidence="1">
    <location>
        <begin position="3"/>
        <end position="91"/>
    </location>
</feature>
<dbReference type="PANTHER" id="PTHR33336">
    <property type="entry name" value="QUINOL MONOOXYGENASE YGIN-RELATED"/>
    <property type="match status" value="1"/>
</dbReference>
<dbReference type="InterPro" id="IPR050744">
    <property type="entry name" value="AI-2_Isomerase_LsrG"/>
</dbReference>
<evidence type="ECO:0000313" key="2">
    <source>
        <dbReference type="EMBL" id="MBB5715208.1"/>
    </source>
</evidence>
<evidence type="ECO:0000313" key="3">
    <source>
        <dbReference type="Proteomes" id="UP000546200"/>
    </source>
</evidence>
<dbReference type="InterPro" id="IPR011008">
    <property type="entry name" value="Dimeric_a/b-barrel"/>
</dbReference>
<dbReference type="SUPFAM" id="SSF54909">
    <property type="entry name" value="Dimeric alpha+beta barrel"/>
    <property type="match status" value="1"/>
</dbReference>
<dbReference type="GO" id="GO:0004497">
    <property type="term" value="F:monooxygenase activity"/>
    <property type="evidence" value="ECO:0007669"/>
    <property type="project" value="UniProtKB-KW"/>
</dbReference>
<dbReference type="Proteomes" id="UP000546200">
    <property type="component" value="Unassembled WGS sequence"/>
</dbReference>
<proteinExistence type="predicted"/>
<reference evidence="2 3" key="1">
    <citation type="submission" date="2020-08" db="EMBL/GenBank/DDBJ databases">
        <title>Genomic Encyclopedia of Type Strains, Phase IV (KMG-IV): sequencing the most valuable type-strain genomes for metagenomic binning, comparative biology and taxonomic classification.</title>
        <authorList>
            <person name="Goeker M."/>
        </authorList>
    </citation>
    <scope>NUCLEOTIDE SEQUENCE [LARGE SCALE GENOMIC DNA]</scope>
    <source>
        <strain evidence="2 3">DSM 100044</strain>
    </source>
</reference>
<dbReference type="EMBL" id="JACIJK010000005">
    <property type="protein sequence ID" value="MBB5715208.1"/>
    <property type="molecule type" value="Genomic_DNA"/>
</dbReference>
<gene>
    <name evidence="2" type="ORF">FHS94_002049</name>
</gene>
<dbReference type="PANTHER" id="PTHR33336:SF3">
    <property type="entry name" value="ABM DOMAIN-CONTAINING PROTEIN"/>
    <property type="match status" value="1"/>
</dbReference>
<keyword evidence="2" id="KW-0503">Monooxygenase</keyword>
<keyword evidence="3" id="KW-1185">Reference proteome</keyword>
<dbReference type="PROSITE" id="PS51725">
    <property type="entry name" value="ABM"/>
    <property type="match status" value="1"/>
</dbReference>
<organism evidence="2 3">
    <name type="scientific">Sphingomonas aerophila</name>
    <dbReference type="NCBI Taxonomy" id="1344948"/>
    <lineage>
        <taxon>Bacteria</taxon>
        <taxon>Pseudomonadati</taxon>
        <taxon>Pseudomonadota</taxon>
        <taxon>Alphaproteobacteria</taxon>
        <taxon>Sphingomonadales</taxon>
        <taxon>Sphingomonadaceae</taxon>
        <taxon>Sphingomonas</taxon>
    </lineage>
</organism>